<dbReference type="Pfam" id="PF25973">
    <property type="entry name" value="BSH_CzcB"/>
    <property type="match status" value="1"/>
</dbReference>
<comment type="similarity">
    <text evidence="1">Belongs to the membrane fusion protein (MFP) (TC 8.A.1) family.</text>
</comment>
<accession>A0A6J4HW79</accession>
<dbReference type="SUPFAM" id="SSF111369">
    <property type="entry name" value="HlyD-like secretion proteins"/>
    <property type="match status" value="1"/>
</dbReference>
<evidence type="ECO:0000259" key="5">
    <source>
        <dbReference type="Pfam" id="PF25954"/>
    </source>
</evidence>
<dbReference type="InterPro" id="IPR058792">
    <property type="entry name" value="Beta-barrel_RND_2"/>
</dbReference>
<organism evidence="8">
    <name type="scientific">uncultured Chthoniobacterales bacterium</name>
    <dbReference type="NCBI Taxonomy" id="1836801"/>
    <lineage>
        <taxon>Bacteria</taxon>
        <taxon>Pseudomonadati</taxon>
        <taxon>Verrucomicrobiota</taxon>
        <taxon>Spartobacteria</taxon>
        <taxon>Chthoniobacterales</taxon>
        <taxon>environmental samples</taxon>
    </lineage>
</organism>
<evidence type="ECO:0000256" key="1">
    <source>
        <dbReference type="ARBA" id="ARBA00009477"/>
    </source>
</evidence>
<dbReference type="InterPro" id="IPR058649">
    <property type="entry name" value="CzcB_C"/>
</dbReference>
<feature type="chain" id="PRO_5027030662" description="Co/Zn/Cd efflux system membrane fusion protein" evidence="4">
    <location>
        <begin position="20"/>
        <end position="359"/>
    </location>
</feature>
<feature type="region of interest" description="Disordered" evidence="3">
    <location>
        <begin position="303"/>
        <end position="323"/>
    </location>
</feature>
<dbReference type="InterPro" id="IPR006143">
    <property type="entry name" value="RND_pump_MFP"/>
</dbReference>
<proteinExistence type="inferred from homology"/>
<dbReference type="EMBL" id="CADCTA010000056">
    <property type="protein sequence ID" value="CAA9234595.1"/>
    <property type="molecule type" value="Genomic_DNA"/>
</dbReference>
<reference evidence="8" key="1">
    <citation type="submission" date="2020-02" db="EMBL/GenBank/DDBJ databases">
        <authorList>
            <person name="Meier V. D."/>
        </authorList>
    </citation>
    <scope>NUCLEOTIDE SEQUENCE</scope>
    <source>
        <strain evidence="8">AVDCRST_MAG42</strain>
    </source>
</reference>
<evidence type="ECO:0000256" key="2">
    <source>
        <dbReference type="ARBA" id="ARBA00022448"/>
    </source>
</evidence>
<dbReference type="NCBIfam" id="TIGR01730">
    <property type="entry name" value="RND_mfp"/>
    <property type="match status" value="1"/>
</dbReference>
<feature type="domain" description="CzcB-like barrel-sandwich hybrid" evidence="6">
    <location>
        <begin position="76"/>
        <end position="150"/>
    </location>
</feature>
<gene>
    <name evidence="8" type="ORF">AVDCRST_MAG42-1323</name>
</gene>
<evidence type="ECO:0000313" key="8">
    <source>
        <dbReference type="EMBL" id="CAA9234595.1"/>
    </source>
</evidence>
<dbReference type="PANTHER" id="PTHR30097">
    <property type="entry name" value="CATION EFFLUX SYSTEM PROTEIN CUSB"/>
    <property type="match status" value="1"/>
</dbReference>
<feature type="signal peptide" evidence="4">
    <location>
        <begin position="1"/>
        <end position="19"/>
    </location>
</feature>
<evidence type="ECO:0000259" key="7">
    <source>
        <dbReference type="Pfam" id="PF25975"/>
    </source>
</evidence>
<feature type="domain" description="CzcB-like C-terminal circularly permuted SH3-like" evidence="7">
    <location>
        <begin position="237"/>
        <end position="296"/>
    </location>
</feature>
<dbReference type="GO" id="GO:0060003">
    <property type="term" value="P:copper ion export"/>
    <property type="evidence" value="ECO:0007669"/>
    <property type="project" value="TreeGrafter"/>
</dbReference>
<keyword evidence="2" id="KW-0813">Transport</keyword>
<evidence type="ECO:0000256" key="3">
    <source>
        <dbReference type="SAM" id="MobiDB-lite"/>
    </source>
</evidence>
<keyword evidence="4" id="KW-0732">Signal</keyword>
<dbReference type="FunFam" id="2.40.420.20:FF:000006">
    <property type="entry name" value="RND family efflux transporter MFP subunit"/>
    <property type="match status" value="1"/>
</dbReference>
<dbReference type="Gene3D" id="2.40.420.20">
    <property type="match status" value="1"/>
</dbReference>
<evidence type="ECO:0000259" key="6">
    <source>
        <dbReference type="Pfam" id="PF25973"/>
    </source>
</evidence>
<protein>
    <recommendedName>
        <fullName evidence="9">Co/Zn/Cd efflux system membrane fusion protein</fullName>
    </recommendedName>
</protein>
<dbReference type="Pfam" id="PF25954">
    <property type="entry name" value="Beta-barrel_RND_2"/>
    <property type="match status" value="1"/>
</dbReference>
<name>A0A6J4HW79_9BACT</name>
<feature type="compositionally biased region" description="Basic and acidic residues" evidence="3">
    <location>
        <begin position="303"/>
        <end position="321"/>
    </location>
</feature>
<dbReference type="GO" id="GO:0015679">
    <property type="term" value="P:plasma membrane copper ion transport"/>
    <property type="evidence" value="ECO:0007669"/>
    <property type="project" value="TreeGrafter"/>
</dbReference>
<dbReference type="GO" id="GO:0016020">
    <property type="term" value="C:membrane"/>
    <property type="evidence" value="ECO:0007669"/>
    <property type="project" value="InterPro"/>
</dbReference>
<feature type="domain" description="CusB-like beta-barrel" evidence="5">
    <location>
        <begin position="166"/>
        <end position="228"/>
    </location>
</feature>
<dbReference type="InterPro" id="IPR058647">
    <property type="entry name" value="BSH_CzcB-like"/>
</dbReference>
<dbReference type="Gene3D" id="2.40.30.170">
    <property type="match status" value="1"/>
</dbReference>
<dbReference type="InterPro" id="IPR051909">
    <property type="entry name" value="MFP_Cation_Efflux"/>
</dbReference>
<evidence type="ECO:0008006" key="9">
    <source>
        <dbReference type="Google" id="ProtNLM"/>
    </source>
</evidence>
<dbReference type="Pfam" id="PF25975">
    <property type="entry name" value="CzcB_C"/>
    <property type="match status" value="1"/>
</dbReference>
<evidence type="ECO:0000256" key="4">
    <source>
        <dbReference type="SAM" id="SignalP"/>
    </source>
</evidence>
<sequence length="359" mass="38401">MKHTFLILFTAFVAAVAHAHEGHVHGPGETEAVQTGPVVLSDEAIKNLGVQTAEATVAPLQRTIGMIGRIEGLPERLAKIAPRAEGRVAEILVKLGDRVTAGQPVLRFEPRTVGNPPVVLTSPIAGFVVRQEASLGQALNPDTVLMEVADYSQVLARGMTFESPDLSLIKPGQSATVRLDVFRDRTFQGKVQRLDVGLERESRTFEVYVLLENPELQLRPNMQASVSISIGDPQEVLAVPQRAVLGDLGNLFVFVRDGTSFERRNVVIGMKSGDQVEIVEGVLPGDNVVTEGHYQLQFATGPKKEEAAAADEHGHSHDEGAKGALSATHLPGWAWGIGGLVLGALTMALMRGRSSEAAA</sequence>
<dbReference type="PANTHER" id="PTHR30097:SF4">
    <property type="entry name" value="SLR6042 PROTEIN"/>
    <property type="match status" value="1"/>
</dbReference>
<dbReference type="GO" id="GO:0022857">
    <property type="term" value="F:transmembrane transporter activity"/>
    <property type="evidence" value="ECO:0007669"/>
    <property type="project" value="InterPro"/>
</dbReference>
<dbReference type="AlphaFoldDB" id="A0A6J4HW79"/>
<dbReference type="Gene3D" id="2.40.50.100">
    <property type="match status" value="1"/>
</dbReference>
<dbReference type="GO" id="GO:0030313">
    <property type="term" value="C:cell envelope"/>
    <property type="evidence" value="ECO:0007669"/>
    <property type="project" value="TreeGrafter"/>
</dbReference>